<protein>
    <submittedName>
        <fullName evidence="1">Thioesterase</fullName>
    </submittedName>
</protein>
<name>A0A8J3BX80_9ACTN</name>
<evidence type="ECO:0000313" key="2">
    <source>
        <dbReference type="Proteomes" id="UP000656042"/>
    </source>
</evidence>
<accession>A0A8J3BX80</accession>
<dbReference type="AlphaFoldDB" id="A0A8J3BX80"/>
<reference evidence="1" key="2">
    <citation type="submission" date="2020-09" db="EMBL/GenBank/DDBJ databases">
        <authorList>
            <person name="Sun Q."/>
            <person name="Zhou Y."/>
        </authorList>
    </citation>
    <scope>NUCLEOTIDE SEQUENCE</scope>
    <source>
        <strain evidence="1">CGMCC 4.7299</strain>
    </source>
</reference>
<keyword evidence="2" id="KW-1185">Reference proteome</keyword>
<reference evidence="1" key="1">
    <citation type="journal article" date="2014" name="Int. J. Syst. Evol. Microbiol.">
        <title>Complete genome sequence of Corynebacterium casei LMG S-19264T (=DSM 44701T), isolated from a smear-ripened cheese.</title>
        <authorList>
            <consortium name="US DOE Joint Genome Institute (JGI-PGF)"/>
            <person name="Walter F."/>
            <person name="Albersmeier A."/>
            <person name="Kalinowski J."/>
            <person name="Ruckert C."/>
        </authorList>
    </citation>
    <scope>NUCLEOTIDE SEQUENCE</scope>
    <source>
        <strain evidence="1">CGMCC 4.7299</strain>
    </source>
</reference>
<proteinExistence type="predicted"/>
<dbReference type="Proteomes" id="UP000656042">
    <property type="component" value="Unassembled WGS sequence"/>
</dbReference>
<dbReference type="SUPFAM" id="SSF54637">
    <property type="entry name" value="Thioesterase/thiol ester dehydrase-isomerase"/>
    <property type="match status" value="1"/>
</dbReference>
<dbReference type="InterPro" id="IPR029069">
    <property type="entry name" value="HotDog_dom_sf"/>
</dbReference>
<dbReference type="Pfam" id="PF13279">
    <property type="entry name" value="4HBT_2"/>
    <property type="match status" value="1"/>
</dbReference>
<dbReference type="RefSeq" id="WP_189077961.1">
    <property type="nucleotide sequence ID" value="NZ_BMMX01000002.1"/>
</dbReference>
<dbReference type="EMBL" id="BMMX01000002">
    <property type="protein sequence ID" value="GGK78624.1"/>
    <property type="molecule type" value="Genomic_DNA"/>
</dbReference>
<sequence>MDIAHGVVEKVDVHFDDLDSFGTLHHCRYALLVERAWVNHWRSEGIAFANEWTFLPDDGHSVVREMGIAYDLPIVVPGTYAVHLWLDKLGTTSAVHGFRICSVGGEVVHARGARTLVRLDAQTRLPAPWPANVRAASERILLGTDAVAGVAPASRTLMTEDLA</sequence>
<dbReference type="Gene3D" id="3.10.129.10">
    <property type="entry name" value="Hotdog Thioesterase"/>
    <property type="match status" value="1"/>
</dbReference>
<dbReference type="CDD" id="cd00586">
    <property type="entry name" value="4HBT"/>
    <property type="match status" value="1"/>
</dbReference>
<organism evidence="1 2">
    <name type="scientific">Mangrovihabitans endophyticus</name>
    <dbReference type="NCBI Taxonomy" id="1751298"/>
    <lineage>
        <taxon>Bacteria</taxon>
        <taxon>Bacillati</taxon>
        <taxon>Actinomycetota</taxon>
        <taxon>Actinomycetes</taxon>
        <taxon>Micromonosporales</taxon>
        <taxon>Micromonosporaceae</taxon>
        <taxon>Mangrovihabitans</taxon>
    </lineage>
</organism>
<evidence type="ECO:0000313" key="1">
    <source>
        <dbReference type="EMBL" id="GGK78624.1"/>
    </source>
</evidence>
<gene>
    <name evidence="1" type="ORF">GCM10012284_10680</name>
</gene>
<comment type="caution">
    <text evidence="1">The sequence shown here is derived from an EMBL/GenBank/DDBJ whole genome shotgun (WGS) entry which is preliminary data.</text>
</comment>